<evidence type="ECO:0000256" key="10">
    <source>
        <dbReference type="SAM" id="MobiDB-lite"/>
    </source>
</evidence>
<dbReference type="CDD" id="cd02017">
    <property type="entry name" value="TPP_E1_EcPDC_like"/>
    <property type="match status" value="1"/>
</dbReference>
<evidence type="ECO:0000256" key="1">
    <source>
        <dbReference type="ARBA" id="ARBA00001964"/>
    </source>
</evidence>
<evidence type="ECO:0000313" key="14">
    <source>
        <dbReference type="EMBL" id="QMU98270.1"/>
    </source>
</evidence>
<feature type="domain" description="Transketolase-like C-terminal" evidence="13">
    <location>
        <begin position="736"/>
        <end position="861"/>
    </location>
</feature>
<feature type="binding site" evidence="9">
    <location>
        <position position="239"/>
    </location>
    <ligand>
        <name>Mg(2+)</name>
        <dbReference type="ChEBI" id="CHEBI:18420"/>
    </ligand>
</feature>
<evidence type="ECO:0000259" key="11">
    <source>
        <dbReference type="Pfam" id="PF00456"/>
    </source>
</evidence>
<dbReference type="PIRSF" id="PIRSF000156">
    <property type="entry name" value="Pyruvate_dh_E1"/>
    <property type="match status" value="1"/>
</dbReference>
<comment type="function">
    <text evidence="8">Component of the pyruvate dehydrogenase (PDH) complex, that catalyzes the overall conversion of pyruvate to acetyl-CoA and CO(2).</text>
</comment>
<dbReference type="NCBIfam" id="TIGR00759">
    <property type="entry name" value="aceE"/>
    <property type="match status" value="1"/>
</dbReference>
<dbReference type="GO" id="GO:0000287">
    <property type="term" value="F:magnesium ion binding"/>
    <property type="evidence" value="ECO:0007669"/>
    <property type="project" value="UniProtKB-ARBA"/>
</dbReference>
<dbReference type="PANTHER" id="PTHR43825">
    <property type="entry name" value="PYRUVATE DEHYDROGENASE E1 COMPONENT"/>
    <property type="match status" value="1"/>
</dbReference>
<dbReference type="SUPFAM" id="SSF52518">
    <property type="entry name" value="Thiamin diphosphate-binding fold (THDP-binding)"/>
    <property type="match status" value="2"/>
</dbReference>
<sequence length="908" mass="100925">MTVHDQDPYSQAPLDSDPEETGEWQQSLDELVDAKGPGRGREIMLSLLKRSKERHLGVPMVPTTDYINTIAAENEPEFPGDEEIERRYRHWIRWNAAVTVHRAQRPGIGVGGHISTYAGAASLYEVGFNHFFRGQDHPSGGDQIFIQGHASPGIYARSFLEGRLSEADMDGFRQEKSQEGHALPSYPHPRSMPHYWQFPTVSMGLGPINAIYQAQANKYLTNRGIKDTGDQHVWAFLGDGEMDEVESRGQLQVAANEGLDNLTFVINCNLQRLDGPVRGNGKIIQELESFFRGAGWNVIKVIWGREWDDLLARDADGALLNIMNATPDGDYQTYKAESGAYIRENFFGRDERAAALVKDLSDDDIWHLRRGGHDYRKVYAAFKSAMEHKGQPTVILAKTVKGYGLGPHFEGRNATHQMKKMTLENLKTFRDTMQIPITDAQLEENPYLPPYYHPGQDDETIQYMLERRRALGGLLPERRTTHTAISLPDDSAYALPKKGSGTQEIATTMAFVRLLKDLLRSKDFGHRIVPIIPDEARTFGMDAYFPTAKIYNPNGQHYTSVDRELLLAYKESPQGQIVHVGINEAGALAAFTAAGTSYSTQGEPLIPIYIFYSMFGYQRTGDAMWAAGDQMARGFIIGATAGRTTLTGEGLQHADGHSPLLASTNPATVSYDPAYGYEIAHIMRSGLERMYGGSHPDPDVMYYLTVYNEPLVQPAEPEDVDVDGIIRGIHRIKVGSGEGHRAQLFASGVGVPWALEAQELLQKDWGVSADVWSVTSWSELRHDGLAVDEHNFLHPEEEPQTAYLTQKLQGAEGPVVAVSDFMHAVQDQIRPWVPNRYYTLGADGFGFSDTRAAARRFFKIDGPSMVVRTLQALADEGRIDRSVIGQAIEKYRLFDVNAGTSGNAGGES</sequence>
<evidence type="ECO:0000256" key="8">
    <source>
        <dbReference type="PIRNR" id="PIRNR000156"/>
    </source>
</evidence>
<dbReference type="InterPro" id="IPR051157">
    <property type="entry name" value="PDH/Transketolase"/>
</dbReference>
<comment type="cofactor">
    <cofactor evidence="9">
        <name>Mg(2+)</name>
        <dbReference type="ChEBI" id="CHEBI:18420"/>
    </cofactor>
</comment>
<dbReference type="GO" id="GO:0004739">
    <property type="term" value="F:pyruvate dehydrogenase (acetyl-transferring) activity"/>
    <property type="evidence" value="ECO:0007669"/>
    <property type="project" value="UniProtKB-EC"/>
</dbReference>
<organism evidence="14 15">
    <name type="scientific">Microbacterium esteraromaticum</name>
    <dbReference type="NCBI Taxonomy" id="57043"/>
    <lineage>
        <taxon>Bacteria</taxon>
        <taxon>Bacillati</taxon>
        <taxon>Actinomycetota</taxon>
        <taxon>Actinomycetes</taxon>
        <taxon>Micrococcales</taxon>
        <taxon>Microbacteriaceae</taxon>
        <taxon>Microbacterium</taxon>
    </lineage>
</organism>
<dbReference type="InterPro" id="IPR005474">
    <property type="entry name" value="Transketolase_N"/>
</dbReference>
<comment type="cofactor">
    <cofactor evidence="1 8">
        <name>thiamine diphosphate</name>
        <dbReference type="ChEBI" id="CHEBI:58937"/>
    </cofactor>
</comment>
<dbReference type="InterPro" id="IPR009014">
    <property type="entry name" value="Transketo_C/PFOR_II"/>
</dbReference>
<feature type="binding site" evidence="9">
    <location>
        <position position="271"/>
    </location>
    <ligand>
        <name>Mg(2+)</name>
        <dbReference type="ChEBI" id="CHEBI:18420"/>
    </ligand>
</feature>
<feature type="region of interest" description="Disordered" evidence="10">
    <location>
        <begin position="1"/>
        <end position="25"/>
    </location>
</feature>
<evidence type="ECO:0000256" key="9">
    <source>
        <dbReference type="PIRSR" id="PIRSR000156-1"/>
    </source>
</evidence>
<evidence type="ECO:0000313" key="15">
    <source>
        <dbReference type="Proteomes" id="UP000515708"/>
    </source>
</evidence>
<dbReference type="EMBL" id="CP043732">
    <property type="protein sequence ID" value="QMU98270.1"/>
    <property type="molecule type" value="Genomic_DNA"/>
</dbReference>
<keyword evidence="6 8" id="KW-0670">Pyruvate</keyword>
<reference evidence="14 15" key="1">
    <citation type="journal article" date="2020" name="Front. Microbiol.">
        <title>Design of Bacterial Strain-Specific qPCR Assays Using NGS Data and Publicly Available Resources and Its Application to Track Biocontrol Strains.</title>
        <authorList>
            <person name="Hernandez I."/>
            <person name="Sant C."/>
            <person name="Martinez R."/>
            <person name="Fernandez C."/>
        </authorList>
    </citation>
    <scope>NUCLEOTIDE SEQUENCE [LARGE SCALE GENOMIC DNA]</scope>
    <source>
        <strain evidence="14 15">B24</strain>
    </source>
</reference>
<protein>
    <recommendedName>
        <fullName evidence="3 8">Pyruvate dehydrogenase E1 component</fullName>
        <ecNumber evidence="2 8">1.2.4.1</ecNumber>
    </recommendedName>
</protein>
<dbReference type="FunFam" id="3.40.50.970:FF:000011">
    <property type="entry name" value="Pyruvate dehydrogenase E1 component"/>
    <property type="match status" value="1"/>
</dbReference>
<dbReference type="Gene3D" id="3.40.50.970">
    <property type="match status" value="2"/>
</dbReference>
<dbReference type="RefSeq" id="WP_182253288.1">
    <property type="nucleotide sequence ID" value="NZ_CP043732.1"/>
</dbReference>
<keyword evidence="9" id="KW-0479">Metal-binding</keyword>
<dbReference type="PANTHER" id="PTHR43825:SF3">
    <property type="entry name" value="PYRUVATE DEHYDROGENASE E1 COMPONENT"/>
    <property type="match status" value="1"/>
</dbReference>
<evidence type="ECO:0000256" key="6">
    <source>
        <dbReference type="ARBA" id="ARBA00023317"/>
    </source>
</evidence>
<gene>
    <name evidence="14" type="primary">aceE</name>
    <name evidence="14" type="ORF">FVO59_14570</name>
</gene>
<keyword evidence="4 8" id="KW-0560">Oxidoreductase</keyword>
<dbReference type="Pfam" id="PF00456">
    <property type="entry name" value="Transketolase_N"/>
    <property type="match status" value="1"/>
</dbReference>
<evidence type="ECO:0000256" key="4">
    <source>
        <dbReference type="ARBA" id="ARBA00023002"/>
    </source>
</evidence>
<evidence type="ECO:0000259" key="12">
    <source>
        <dbReference type="Pfam" id="PF17831"/>
    </source>
</evidence>
<dbReference type="Gene3D" id="3.40.50.920">
    <property type="match status" value="1"/>
</dbReference>
<feature type="binding site" evidence="9">
    <location>
        <position position="269"/>
    </location>
    <ligand>
        <name>Mg(2+)</name>
        <dbReference type="ChEBI" id="CHEBI:18420"/>
    </ligand>
</feature>
<evidence type="ECO:0000259" key="13">
    <source>
        <dbReference type="Pfam" id="PF22613"/>
    </source>
</evidence>
<dbReference type="InterPro" id="IPR029061">
    <property type="entry name" value="THDP-binding"/>
</dbReference>
<dbReference type="InterPro" id="IPR041621">
    <property type="entry name" value="PDH_E1_M"/>
</dbReference>
<comment type="catalytic activity">
    <reaction evidence="7 8">
        <text>N(6)-[(R)-lipoyl]-L-lysyl-[protein] + pyruvate + H(+) = N(6)-[(R)-S(8)-acetyldihydrolipoyl]-L-lysyl-[protein] + CO2</text>
        <dbReference type="Rhea" id="RHEA:19189"/>
        <dbReference type="Rhea" id="RHEA-COMP:10474"/>
        <dbReference type="Rhea" id="RHEA-COMP:10478"/>
        <dbReference type="ChEBI" id="CHEBI:15361"/>
        <dbReference type="ChEBI" id="CHEBI:15378"/>
        <dbReference type="ChEBI" id="CHEBI:16526"/>
        <dbReference type="ChEBI" id="CHEBI:83099"/>
        <dbReference type="ChEBI" id="CHEBI:83111"/>
        <dbReference type="EC" id="1.2.4.1"/>
    </reaction>
</comment>
<dbReference type="AlphaFoldDB" id="A0A7D7WJY0"/>
<evidence type="ECO:0000256" key="7">
    <source>
        <dbReference type="ARBA" id="ARBA00051231"/>
    </source>
</evidence>
<feature type="domain" description="Pyruvate dehydrogenase E1 component middle" evidence="12">
    <location>
        <begin position="489"/>
        <end position="711"/>
    </location>
</feature>
<dbReference type="EC" id="1.2.4.1" evidence="2 8"/>
<feature type="domain" description="Transketolase N-terminal" evidence="11">
    <location>
        <begin position="143"/>
        <end position="306"/>
    </location>
</feature>
<proteinExistence type="predicted"/>
<evidence type="ECO:0000256" key="5">
    <source>
        <dbReference type="ARBA" id="ARBA00023052"/>
    </source>
</evidence>
<dbReference type="Pfam" id="PF17831">
    <property type="entry name" value="PDH_E1_M"/>
    <property type="match status" value="1"/>
</dbReference>
<name>A0A7D7WJY0_9MICO</name>
<evidence type="ECO:0000256" key="2">
    <source>
        <dbReference type="ARBA" id="ARBA00012281"/>
    </source>
</evidence>
<accession>A0A7D7WJY0</accession>
<evidence type="ECO:0000256" key="3">
    <source>
        <dbReference type="ARBA" id="ARBA00017172"/>
    </source>
</evidence>
<keyword evidence="9" id="KW-0460">Magnesium</keyword>
<dbReference type="Pfam" id="PF22613">
    <property type="entry name" value="Transketolase_C_1"/>
    <property type="match status" value="1"/>
</dbReference>
<dbReference type="InterPro" id="IPR035807">
    <property type="entry name" value="PDC_E1_N"/>
</dbReference>
<keyword evidence="5 8" id="KW-0786">Thiamine pyrophosphate</keyword>
<dbReference type="SUPFAM" id="SSF52922">
    <property type="entry name" value="TK C-terminal domain-like"/>
    <property type="match status" value="1"/>
</dbReference>
<dbReference type="InterPro" id="IPR055152">
    <property type="entry name" value="Transketolase-like_C_2"/>
</dbReference>
<dbReference type="Proteomes" id="UP000515708">
    <property type="component" value="Chromosome"/>
</dbReference>
<dbReference type="InterPro" id="IPR004660">
    <property type="entry name" value="PDH_E1"/>
</dbReference>